<dbReference type="RefSeq" id="WP_345465443.1">
    <property type="nucleotide sequence ID" value="NZ_BAABRP010000009.1"/>
</dbReference>
<dbReference type="Proteomes" id="UP001401887">
    <property type="component" value="Unassembled WGS sequence"/>
</dbReference>
<name>A0ABP9W8I2_9DEIO</name>
<evidence type="ECO:0000256" key="1">
    <source>
        <dbReference type="SAM" id="MobiDB-lite"/>
    </source>
</evidence>
<dbReference type="Pfam" id="PF04151">
    <property type="entry name" value="PPC"/>
    <property type="match status" value="1"/>
</dbReference>
<evidence type="ECO:0000313" key="3">
    <source>
        <dbReference type="EMBL" id="GAA5513659.1"/>
    </source>
</evidence>
<accession>A0ABP9W8I2</accession>
<evidence type="ECO:0000259" key="2">
    <source>
        <dbReference type="Pfam" id="PF04151"/>
    </source>
</evidence>
<comment type="caution">
    <text evidence="3">The sequence shown here is derived from an EMBL/GenBank/DDBJ whole genome shotgun (WGS) entry which is preliminary data.</text>
</comment>
<dbReference type="EMBL" id="BAABRP010000009">
    <property type="protein sequence ID" value="GAA5513659.1"/>
    <property type="molecule type" value="Genomic_DNA"/>
</dbReference>
<proteinExistence type="predicted"/>
<protein>
    <recommendedName>
        <fullName evidence="2">Peptidase C-terminal archaeal/bacterial domain-containing protein</fullName>
    </recommendedName>
</protein>
<dbReference type="InterPro" id="IPR007280">
    <property type="entry name" value="Peptidase_C_arc/bac"/>
</dbReference>
<dbReference type="Gene3D" id="2.60.120.380">
    <property type="match status" value="1"/>
</dbReference>
<feature type="region of interest" description="Disordered" evidence="1">
    <location>
        <begin position="183"/>
        <end position="205"/>
    </location>
</feature>
<feature type="domain" description="Peptidase C-terminal archaeal/bacterial" evidence="2">
    <location>
        <begin position="296"/>
        <end position="370"/>
    </location>
</feature>
<reference evidence="3 4" key="1">
    <citation type="submission" date="2024-02" db="EMBL/GenBank/DDBJ databases">
        <title>Deinococcus carri NBRC 110142.</title>
        <authorList>
            <person name="Ichikawa N."/>
            <person name="Katano-Makiyama Y."/>
            <person name="Hidaka K."/>
        </authorList>
    </citation>
    <scope>NUCLEOTIDE SEQUENCE [LARGE SCALE GENOMIC DNA]</scope>
    <source>
        <strain evidence="3 4">NBRC 110142</strain>
    </source>
</reference>
<sequence>MADLQVVGQVAGGESATVRLTVALIDDWRDERGLLPPPVYELVSVNGAGWTAAEGGPGTVLGSSTPGIAPRATVTYVLERAGRPPFARSVRRRVYANTDAEGVWDFTVPDAQQPAWAGGMAPAPTVNVLPGQGPRGERGASFLNGAGRPPAGLGLDGDAYLDTTTFDLWGRAGGAWTLLGNLRGGQGARGPEGPKGKDGQGFPKPTAQQVGYVALADGSQPSGFSWYPAAKLSLRLRDLLDVDLTDLQDGQTLVWSAAARKWKPGTAAAGSGPVEPAEALSNGVPVTVSGGPEGSVALYTADIPIGTAELRVSTRGGSGDVDMYVRSSAPPEFPQPWRPVADARSEQAGTAETVIIPDPQAGVWYVALYSYGYSDVTLTATWGEGGNAGGEPFEVSPDAEGYETITNADAATDADGYQTIPDATATADSEGYETVERSS</sequence>
<organism evidence="3 4">
    <name type="scientific">Deinococcus carri</name>
    <dbReference type="NCBI Taxonomy" id="1211323"/>
    <lineage>
        <taxon>Bacteria</taxon>
        <taxon>Thermotogati</taxon>
        <taxon>Deinococcota</taxon>
        <taxon>Deinococci</taxon>
        <taxon>Deinococcales</taxon>
        <taxon>Deinococcaceae</taxon>
        <taxon>Deinococcus</taxon>
    </lineage>
</organism>
<keyword evidence="4" id="KW-1185">Reference proteome</keyword>
<gene>
    <name evidence="3" type="ORF">Dcar01_02403</name>
</gene>
<evidence type="ECO:0000313" key="4">
    <source>
        <dbReference type="Proteomes" id="UP001401887"/>
    </source>
</evidence>